<protein>
    <submittedName>
        <fullName evidence="6">Amino acid/polyamine transporter I</fullName>
    </submittedName>
</protein>
<reference evidence="6" key="1">
    <citation type="submission" date="2016-08" db="EMBL/GenBank/DDBJ databases">
        <authorList>
            <person name="Yan J."/>
        </authorList>
    </citation>
    <scope>NUCLEOTIDE SEQUENCE</scope>
    <source>
        <strain evidence="6">CSS-01s</strain>
    </source>
</reference>
<dbReference type="EMBL" id="MDYX01000037">
    <property type="protein sequence ID" value="KAF9630239.1"/>
    <property type="molecule type" value="Genomic_DNA"/>
</dbReference>
<dbReference type="GO" id="GO:0015179">
    <property type="term" value="F:L-amino acid transmembrane transporter activity"/>
    <property type="evidence" value="ECO:0007669"/>
    <property type="project" value="TreeGrafter"/>
</dbReference>
<dbReference type="AlphaFoldDB" id="A0A8H7IQN0"/>
<dbReference type="InterPro" id="IPR002293">
    <property type="entry name" value="AA/rel_permease1"/>
</dbReference>
<feature type="transmembrane region" description="Helical" evidence="5">
    <location>
        <begin position="143"/>
        <end position="166"/>
    </location>
</feature>
<feature type="transmembrane region" description="Helical" evidence="5">
    <location>
        <begin position="396"/>
        <end position="413"/>
    </location>
</feature>
<comment type="subcellular location">
    <subcellularLocation>
        <location evidence="1">Membrane</location>
        <topology evidence="1">Multi-pass membrane protein</topology>
    </subcellularLocation>
</comment>
<feature type="transmembrane region" description="Helical" evidence="5">
    <location>
        <begin position="344"/>
        <end position="363"/>
    </location>
</feature>
<evidence type="ECO:0000256" key="4">
    <source>
        <dbReference type="ARBA" id="ARBA00023136"/>
    </source>
</evidence>
<sequence>MATAHDSEKLDPVRVASPASDSNVLKVGSLAFVGEQGGNGSAPTFQEATGAPVEQESPLGYKVKWFTIIFLNIGQMIGTGVFSTPASILTNAGSVGMALMFWFIGFVISCCALCVYLELASYFPSRSGAEVVYLEQAYPRPRYFFPTAFAVQSVLLSFSSSNAIVLAQYAFKMSPDYSPSDWEQKGVAIASYTLAIVLLIVSNRLSLWLSDIFGFIKVSTLIFISITGLVVLGGNTSVADPNANFRDAFAGTSSNGNAMANALVKVTFAYEGYANAFNMMNEVKDPVRTIKKSAPVALLIVAVMYTLCNVAYFAAVPSEEMKAAEQTAATLFFTKVFGENAAKGLNILVIISAFGNLISNLIGQSRMIREIGRQGVLPWPKFWTTTRPFGTPIGPYLLKWGMTVLMIVAPPAGDAFNFVVDLKTYPDAVFFFLMAAGVYIIRRHRSRIGVGRSEFRAWDAAVIIYLLVNLFLLVMPWYPPEGGATGGDVSFWYATYCVVGIGIILMCVVYYWIWIYVLPRFGGYAMRQKLVVLEDGAVMHKIVKVPKDQLAEWDANHDVSGRSITAENGVVSAKRE</sequence>
<gene>
    <name evidence="6" type="ORF">BFW01_g420</name>
</gene>
<reference evidence="6" key="2">
    <citation type="journal article" date="2018" name="DNA Res.">
        <title>Comparative genome and transcriptome analyses reveal adaptations to opportunistic infections in woody plant degrading pathogens of Botryosphaeriaceae.</title>
        <authorList>
            <person name="Yan J.Y."/>
            <person name="Zhao W.S."/>
            <person name="Chen Z."/>
            <person name="Xing Q.K."/>
            <person name="Zhang W."/>
            <person name="Chethana K.W.T."/>
            <person name="Xue M.F."/>
            <person name="Xu J.P."/>
            <person name="Phillips A.J.L."/>
            <person name="Wang Y."/>
            <person name="Liu J.H."/>
            <person name="Liu M."/>
            <person name="Zhou Y."/>
            <person name="Jayawardena R.S."/>
            <person name="Manawasinghe I.S."/>
            <person name="Huang J.B."/>
            <person name="Qiao G.H."/>
            <person name="Fu C.Y."/>
            <person name="Guo F.F."/>
            <person name="Dissanayake A.J."/>
            <person name="Peng Y.L."/>
            <person name="Hyde K.D."/>
            <person name="Li X.H."/>
        </authorList>
    </citation>
    <scope>NUCLEOTIDE SEQUENCE</scope>
    <source>
        <strain evidence="6">CSS-01s</strain>
    </source>
</reference>
<keyword evidence="3 5" id="KW-1133">Transmembrane helix</keyword>
<evidence type="ECO:0000256" key="2">
    <source>
        <dbReference type="ARBA" id="ARBA00022692"/>
    </source>
</evidence>
<proteinExistence type="predicted"/>
<feature type="transmembrane region" description="Helical" evidence="5">
    <location>
        <begin position="425"/>
        <end position="441"/>
    </location>
</feature>
<evidence type="ECO:0000313" key="6">
    <source>
        <dbReference type="EMBL" id="KAF9630239.1"/>
    </source>
</evidence>
<evidence type="ECO:0000256" key="5">
    <source>
        <dbReference type="SAM" id="Phobius"/>
    </source>
</evidence>
<dbReference type="Gene3D" id="1.20.1740.10">
    <property type="entry name" value="Amino acid/polyamine transporter I"/>
    <property type="match status" value="1"/>
</dbReference>
<keyword evidence="2 5" id="KW-0812">Transmembrane</keyword>
<feature type="transmembrane region" description="Helical" evidence="5">
    <location>
        <begin position="462"/>
        <end position="479"/>
    </location>
</feature>
<dbReference type="PANTHER" id="PTHR11785:SF353">
    <property type="entry name" value="METHIONINE TRANSPORTER (EUROFUNG)"/>
    <property type="match status" value="1"/>
</dbReference>
<evidence type="ECO:0000256" key="1">
    <source>
        <dbReference type="ARBA" id="ARBA00004141"/>
    </source>
</evidence>
<feature type="transmembrane region" description="Helical" evidence="5">
    <location>
        <begin position="212"/>
        <end position="232"/>
    </location>
</feature>
<dbReference type="Pfam" id="PF13520">
    <property type="entry name" value="AA_permease_2"/>
    <property type="match status" value="1"/>
</dbReference>
<organism evidence="6 7">
    <name type="scientific">Lasiodiplodia theobromae</name>
    <dbReference type="NCBI Taxonomy" id="45133"/>
    <lineage>
        <taxon>Eukaryota</taxon>
        <taxon>Fungi</taxon>
        <taxon>Dikarya</taxon>
        <taxon>Ascomycota</taxon>
        <taxon>Pezizomycotina</taxon>
        <taxon>Dothideomycetes</taxon>
        <taxon>Dothideomycetes incertae sedis</taxon>
        <taxon>Botryosphaeriales</taxon>
        <taxon>Botryosphaeriaceae</taxon>
        <taxon>Lasiodiplodia</taxon>
    </lineage>
</organism>
<dbReference type="Proteomes" id="UP000627934">
    <property type="component" value="Unassembled WGS sequence"/>
</dbReference>
<feature type="transmembrane region" description="Helical" evidence="5">
    <location>
        <begin position="101"/>
        <end position="123"/>
    </location>
</feature>
<evidence type="ECO:0000313" key="7">
    <source>
        <dbReference type="Proteomes" id="UP000627934"/>
    </source>
</evidence>
<feature type="transmembrane region" description="Helical" evidence="5">
    <location>
        <begin position="491"/>
        <end position="518"/>
    </location>
</feature>
<dbReference type="InterPro" id="IPR050598">
    <property type="entry name" value="AminoAcid_Transporter"/>
</dbReference>
<feature type="transmembrane region" description="Helical" evidence="5">
    <location>
        <begin position="65"/>
        <end position="89"/>
    </location>
</feature>
<dbReference type="PANTHER" id="PTHR11785">
    <property type="entry name" value="AMINO ACID TRANSPORTER"/>
    <property type="match status" value="1"/>
</dbReference>
<dbReference type="FunFam" id="1.20.1740.10:FF:000025">
    <property type="entry name" value="High-affinity methionine permease"/>
    <property type="match status" value="1"/>
</dbReference>
<feature type="transmembrane region" description="Helical" evidence="5">
    <location>
        <begin position="296"/>
        <end position="315"/>
    </location>
</feature>
<evidence type="ECO:0000256" key="3">
    <source>
        <dbReference type="ARBA" id="ARBA00022989"/>
    </source>
</evidence>
<feature type="transmembrane region" description="Helical" evidence="5">
    <location>
        <begin position="187"/>
        <end position="206"/>
    </location>
</feature>
<dbReference type="GO" id="GO:0016020">
    <property type="term" value="C:membrane"/>
    <property type="evidence" value="ECO:0007669"/>
    <property type="project" value="UniProtKB-SubCell"/>
</dbReference>
<keyword evidence="4 5" id="KW-0472">Membrane</keyword>
<name>A0A8H7IQN0_9PEZI</name>
<comment type="caution">
    <text evidence="6">The sequence shown here is derived from an EMBL/GenBank/DDBJ whole genome shotgun (WGS) entry which is preliminary data.</text>
</comment>
<accession>A0A8H7IQN0</accession>